<dbReference type="PANTHER" id="PTHR24153:SF8">
    <property type="entry name" value="FORKED, ISOFORM F"/>
    <property type="match status" value="1"/>
</dbReference>
<evidence type="ECO:0000313" key="3">
    <source>
        <dbReference type="EMBL" id="CAB9530564.1"/>
    </source>
</evidence>
<evidence type="ECO:0000313" key="4">
    <source>
        <dbReference type="Proteomes" id="UP001153069"/>
    </source>
</evidence>
<sequence>MANRRVDSALYNALDRSDPPASLEEIQSIVDADHGASTRYVLVENRQTPLFRACLCEFARIDVIFYLIEQWPQSVHMPDVNGDLPIHASCLYGLDFAIVKKLVSHFPESVGKQASDSETPLHLAARPLCSNSGPSLELVNFLYQRYPDAIQVRNDAGFLPIHHAVLSSDNSGERDQMIRFLAKASPRSLLAGDNDGDLPLHIACGCGLSLSAVQFLVELEPQSLTRRNHNGDLPLNFALLDKESPLEKLDYLLGMHQNFNDPAILHRCYQKNSSGSPLVVQYLIQRFPLCVKVQDEHGRIPLHKATQMHVWERHDAVIKHAHVQALVGAYPRGLFVRANNDKTPLEALLNQQYAYLEETRELMEEKLRDILTVSLKGIAEKFNVPEEVLVLSVVQYVV</sequence>
<dbReference type="Proteomes" id="UP001153069">
    <property type="component" value="Unassembled WGS sequence"/>
</dbReference>
<keyword evidence="2" id="KW-0040">ANK repeat</keyword>
<organism evidence="3 4">
    <name type="scientific">Seminavis robusta</name>
    <dbReference type="NCBI Taxonomy" id="568900"/>
    <lineage>
        <taxon>Eukaryota</taxon>
        <taxon>Sar</taxon>
        <taxon>Stramenopiles</taxon>
        <taxon>Ochrophyta</taxon>
        <taxon>Bacillariophyta</taxon>
        <taxon>Bacillariophyceae</taxon>
        <taxon>Bacillariophycidae</taxon>
        <taxon>Naviculales</taxon>
        <taxon>Naviculaceae</taxon>
        <taxon>Seminavis</taxon>
    </lineage>
</organism>
<dbReference type="PANTHER" id="PTHR24153">
    <property type="entry name" value="ESPIN"/>
    <property type="match status" value="1"/>
</dbReference>
<dbReference type="Gene3D" id="1.25.40.20">
    <property type="entry name" value="Ankyrin repeat-containing domain"/>
    <property type="match status" value="2"/>
</dbReference>
<dbReference type="SUPFAM" id="SSF48403">
    <property type="entry name" value="Ankyrin repeat"/>
    <property type="match status" value="1"/>
</dbReference>
<evidence type="ECO:0000256" key="1">
    <source>
        <dbReference type="ARBA" id="ARBA00022737"/>
    </source>
</evidence>
<dbReference type="GO" id="GO:0051017">
    <property type="term" value="P:actin filament bundle assembly"/>
    <property type="evidence" value="ECO:0007669"/>
    <property type="project" value="TreeGrafter"/>
</dbReference>
<dbReference type="OrthoDB" id="45539at2759"/>
<accession>A0A9N8F4D9</accession>
<keyword evidence="1" id="KW-0677">Repeat</keyword>
<dbReference type="InterPro" id="IPR002110">
    <property type="entry name" value="Ankyrin_rpt"/>
</dbReference>
<dbReference type="SMART" id="SM00248">
    <property type="entry name" value="ANK"/>
    <property type="match status" value="6"/>
</dbReference>
<evidence type="ECO:0000256" key="2">
    <source>
        <dbReference type="ARBA" id="ARBA00023043"/>
    </source>
</evidence>
<comment type="caution">
    <text evidence="3">The sequence shown here is derived from an EMBL/GenBank/DDBJ whole genome shotgun (WGS) entry which is preliminary data.</text>
</comment>
<reference evidence="3" key="1">
    <citation type="submission" date="2020-06" db="EMBL/GenBank/DDBJ databases">
        <authorList>
            <consortium name="Plant Systems Biology data submission"/>
        </authorList>
    </citation>
    <scope>NUCLEOTIDE SEQUENCE</scope>
    <source>
        <strain evidence="3">D6</strain>
    </source>
</reference>
<dbReference type="InterPro" id="IPR052420">
    <property type="entry name" value="Espin/Espin-like"/>
</dbReference>
<protein>
    <submittedName>
        <fullName evidence="3">Ankyrin Repeat</fullName>
    </submittedName>
</protein>
<keyword evidence="4" id="KW-1185">Reference proteome</keyword>
<proteinExistence type="predicted"/>
<dbReference type="EMBL" id="CAICTM010002933">
    <property type="protein sequence ID" value="CAB9530564.1"/>
    <property type="molecule type" value="Genomic_DNA"/>
</dbReference>
<dbReference type="GO" id="GO:0051015">
    <property type="term" value="F:actin filament binding"/>
    <property type="evidence" value="ECO:0007669"/>
    <property type="project" value="TreeGrafter"/>
</dbReference>
<dbReference type="GO" id="GO:0005737">
    <property type="term" value="C:cytoplasm"/>
    <property type="evidence" value="ECO:0007669"/>
    <property type="project" value="TreeGrafter"/>
</dbReference>
<dbReference type="InterPro" id="IPR036770">
    <property type="entry name" value="Ankyrin_rpt-contain_sf"/>
</dbReference>
<dbReference type="AlphaFoldDB" id="A0A9N8F4D9"/>
<gene>
    <name evidence="3" type="ORF">SEMRO_2935_G340530.1</name>
</gene>
<name>A0A9N8F4D9_9STRA</name>